<dbReference type="GeneID" id="66101018"/>
<dbReference type="RefSeq" id="XP_043045392.1">
    <property type="nucleotide sequence ID" value="XM_043178724.1"/>
</dbReference>
<sequence length="352" mass="37736">MASKAIQRAAGRTTPTMKGLTSPTSILKRPPPLVLSPNPFPFATSATVVVSPSLKSPHVHFPPSASLTSTFATHSPDSYDRTAIIVSPNFLELPGRGDRVYSPTLEASGSHDKVLTSPLEDGPFQGDIGLDPPRRSKRRSILRQLDVPQRSPVNLAKALKTYPRSPYPTANFIGLDVDAEDSDAGAPRPQRSSSVCGVVTLFDTGKRGRKEPRSPSSTSLLSSPLDGEFILSQPSTSLRQEFWQSVSLSEEQGHDVASTPRASELPFVFATQDGQLWSPGIPRHGDHLITTPTVTDNKALSRVMSPKPDDPFAAFPSFSSVLLSSGANGGVITYPPPVITVSEKRPRALANE</sequence>
<dbReference type="OrthoDB" id="2911012at2759"/>
<protein>
    <submittedName>
        <fullName evidence="2">Uncharacterized protein</fullName>
    </submittedName>
</protein>
<dbReference type="Proteomes" id="UP000812287">
    <property type="component" value="Unassembled WGS sequence"/>
</dbReference>
<keyword evidence="3" id="KW-1185">Reference proteome</keyword>
<evidence type="ECO:0000256" key="1">
    <source>
        <dbReference type="SAM" id="MobiDB-lite"/>
    </source>
</evidence>
<reference evidence="2" key="1">
    <citation type="submission" date="2020-11" db="EMBL/GenBank/DDBJ databases">
        <title>Adaptations for nitrogen fixation in a non-lichenized fungal sporocarp promotes dispersal by wood-feeding termites.</title>
        <authorList>
            <consortium name="DOE Joint Genome Institute"/>
            <person name="Koch R.A."/>
            <person name="Yoon G."/>
            <person name="Arayal U."/>
            <person name="Lail K."/>
            <person name="Amirebrahimi M."/>
            <person name="Labutti K."/>
            <person name="Lipzen A."/>
            <person name="Riley R."/>
            <person name="Barry K."/>
            <person name="Henrissat B."/>
            <person name="Grigoriev I.V."/>
            <person name="Herr J.R."/>
            <person name="Aime M.C."/>
        </authorList>
    </citation>
    <scope>NUCLEOTIDE SEQUENCE</scope>
    <source>
        <strain evidence="2">MCA 3950</strain>
    </source>
</reference>
<feature type="compositionally biased region" description="Low complexity" evidence="1">
    <location>
        <begin position="214"/>
        <end position="225"/>
    </location>
</feature>
<evidence type="ECO:0000313" key="2">
    <source>
        <dbReference type="EMBL" id="KAG7451892.1"/>
    </source>
</evidence>
<feature type="region of interest" description="Disordered" evidence="1">
    <location>
        <begin position="107"/>
        <end position="136"/>
    </location>
</feature>
<accession>A0A9P7W3C7</accession>
<evidence type="ECO:0000313" key="3">
    <source>
        <dbReference type="Proteomes" id="UP000812287"/>
    </source>
</evidence>
<gene>
    <name evidence="2" type="ORF">BT62DRAFT_1071097</name>
</gene>
<dbReference type="EMBL" id="MU250524">
    <property type="protein sequence ID" value="KAG7451892.1"/>
    <property type="molecule type" value="Genomic_DNA"/>
</dbReference>
<feature type="region of interest" description="Disordered" evidence="1">
    <location>
        <begin position="203"/>
        <end position="225"/>
    </location>
</feature>
<feature type="region of interest" description="Disordered" evidence="1">
    <location>
        <begin position="1"/>
        <end position="31"/>
    </location>
</feature>
<name>A0A9P7W3C7_9AGAR</name>
<feature type="compositionally biased region" description="Polar residues" evidence="1">
    <location>
        <begin position="13"/>
        <end position="25"/>
    </location>
</feature>
<dbReference type="AlphaFoldDB" id="A0A9P7W3C7"/>
<proteinExistence type="predicted"/>
<comment type="caution">
    <text evidence="2">The sequence shown here is derived from an EMBL/GenBank/DDBJ whole genome shotgun (WGS) entry which is preliminary data.</text>
</comment>
<organism evidence="2 3">
    <name type="scientific">Guyanagaster necrorhizus</name>
    <dbReference type="NCBI Taxonomy" id="856835"/>
    <lineage>
        <taxon>Eukaryota</taxon>
        <taxon>Fungi</taxon>
        <taxon>Dikarya</taxon>
        <taxon>Basidiomycota</taxon>
        <taxon>Agaricomycotina</taxon>
        <taxon>Agaricomycetes</taxon>
        <taxon>Agaricomycetidae</taxon>
        <taxon>Agaricales</taxon>
        <taxon>Marasmiineae</taxon>
        <taxon>Physalacriaceae</taxon>
        <taxon>Guyanagaster</taxon>
    </lineage>
</organism>